<evidence type="ECO:0000313" key="1">
    <source>
        <dbReference type="EMBL" id="KAF1766542.1"/>
    </source>
</evidence>
<comment type="caution">
    <text evidence="1">The sequence shown here is derived from an EMBL/GenBank/DDBJ whole genome shotgun (WGS) entry which is preliminary data.</text>
</comment>
<accession>A0A6A5HKY0</accession>
<name>A0A6A5HKY0_CAERE</name>
<evidence type="ECO:0000313" key="2">
    <source>
        <dbReference type="Proteomes" id="UP000483820"/>
    </source>
</evidence>
<dbReference type="EMBL" id="WUAV01000002">
    <property type="protein sequence ID" value="KAF1766542.1"/>
    <property type="molecule type" value="Genomic_DNA"/>
</dbReference>
<gene>
    <name evidence="1" type="ORF">GCK72_006499</name>
</gene>
<dbReference type="KEGG" id="crq:GCK72_006499"/>
<dbReference type="CTD" id="9815915"/>
<dbReference type="GeneID" id="9815915"/>
<dbReference type="AlphaFoldDB" id="A0A6A5HKY0"/>
<dbReference type="RefSeq" id="XP_003113546.2">
    <property type="nucleotide sequence ID" value="XM_003113498.2"/>
</dbReference>
<dbReference type="Proteomes" id="UP000483820">
    <property type="component" value="Chromosome II"/>
</dbReference>
<proteinExistence type="predicted"/>
<sequence>MTSAVGKRLDEVIHFDFSKPHDEKVRAKLTVQLCSQFLEPLTAEIEKKGEEESVDEEEEMKDELDIMGQMNKFLGSPESEKFFKRRNLKCNAVLPFISCNPLSDWEKRDVSVVASFGFPNKVPVRLLARRRSNKILDIFIDQIKQMFPQHEVTDIEHNDAAKVPYLLCNVDNCSVIIRISIKPFCGPQYLAKDVVEMYRKKDDRFIALANYFHSFLKAKAIKKGDQRKAKSVIPKLCTLKMMFVHLFKHYGLLPADINSLEGMMSSLSVEDSQSISLGTLFFLFLDYYLDVISLEEDFLEISTGESIQKMSIGLTNLNILSISDIFDDHIPGERVNDTLIFKKILKASFLCIEKHLNTRTGDILNDLRVIPLRPKHITL</sequence>
<organism evidence="1 2">
    <name type="scientific">Caenorhabditis remanei</name>
    <name type="common">Caenorhabditis vulgaris</name>
    <dbReference type="NCBI Taxonomy" id="31234"/>
    <lineage>
        <taxon>Eukaryota</taxon>
        <taxon>Metazoa</taxon>
        <taxon>Ecdysozoa</taxon>
        <taxon>Nematoda</taxon>
        <taxon>Chromadorea</taxon>
        <taxon>Rhabditida</taxon>
        <taxon>Rhabditina</taxon>
        <taxon>Rhabditomorpha</taxon>
        <taxon>Rhabditoidea</taxon>
        <taxon>Rhabditidae</taxon>
        <taxon>Peloderinae</taxon>
        <taxon>Caenorhabditis</taxon>
    </lineage>
</organism>
<protein>
    <submittedName>
        <fullName evidence="1">Uncharacterized protein</fullName>
    </submittedName>
</protein>
<reference evidence="1 2" key="1">
    <citation type="submission" date="2019-12" db="EMBL/GenBank/DDBJ databases">
        <title>Chromosome-level assembly of the Caenorhabditis remanei genome.</title>
        <authorList>
            <person name="Teterina A.A."/>
            <person name="Willis J.H."/>
            <person name="Phillips P.C."/>
        </authorList>
    </citation>
    <scope>NUCLEOTIDE SEQUENCE [LARGE SCALE GENOMIC DNA]</scope>
    <source>
        <strain evidence="1 2">PX506</strain>
        <tissue evidence="1">Whole organism</tissue>
    </source>
</reference>